<name>A0ABT1N9B7_9GAMM</name>
<organism evidence="1 2">
    <name type="scientific">Photobacterium pectinilyticum</name>
    <dbReference type="NCBI Taxonomy" id="2906793"/>
    <lineage>
        <taxon>Bacteria</taxon>
        <taxon>Pseudomonadati</taxon>
        <taxon>Pseudomonadota</taxon>
        <taxon>Gammaproteobacteria</taxon>
        <taxon>Vibrionales</taxon>
        <taxon>Vibrionaceae</taxon>
        <taxon>Photobacterium</taxon>
    </lineage>
</organism>
<sequence>MAVTLIPFGLSEESNELVDVSEVDRGSACHCVCPSCSQKLQAIKGEDRAWHFRHASRHTFENTTNQCEYSFYHSVRMMARQLIESEMSICLPSYTDSVLAEAYASVGYLAETFKVTPASSITLGGIELEEHFQNVVVDVKGSVKGVDFCIYLTHPDRPAPFELLDKNYSSFGAIAIDLTRIHEQFTTNTMKHGDSLKALLKEHIECNLEAKTWLNHPRFNKAKDHALRKLDYRIKKLQYDNDKAAQQSQTGLEGFTPRSSQGKVRHCYSCNVSWPLIEGYICPKCLKPGQLA</sequence>
<dbReference type="Proteomes" id="UP001524460">
    <property type="component" value="Unassembled WGS sequence"/>
</dbReference>
<evidence type="ECO:0008006" key="3">
    <source>
        <dbReference type="Google" id="ProtNLM"/>
    </source>
</evidence>
<gene>
    <name evidence="1" type="ORF">NHN17_25170</name>
</gene>
<keyword evidence="2" id="KW-1185">Reference proteome</keyword>
<dbReference type="RefSeq" id="WP_255045434.1">
    <property type="nucleotide sequence ID" value="NZ_JANEYT010000140.1"/>
</dbReference>
<reference evidence="1 2" key="1">
    <citation type="submission" date="2022-07" db="EMBL/GenBank/DDBJ databases">
        <title>Photobacterium pectinilyticum sp. nov., a marine bacterium isolated from surface seawater of Qingdao offshore.</title>
        <authorList>
            <person name="Wang X."/>
        </authorList>
    </citation>
    <scope>NUCLEOTIDE SEQUENCE [LARGE SCALE GENOMIC DNA]</scope>
    <source>
        <strain evidence="1 2">ZSDE20</strain>
    </source>
</reference>
<dbReference type="EMBL" id="JANEYT010000140">
    <property type="protein sequence ID" value="MCQ1061318.1"/>
    <property type="molecule type" value="Genomic_DNA"/>
</dbReference>
<evidence type="ECO:0000313" key="1">
    <source>
        <dbReference type="EMBL" id="MCQ1061318.1"/>
    </source>
</evidence>
<accession>A0ABT1N9B7</accession>
<protein>
    <recommendedName>
        <fullName evidence="3">Competence protein CoiA</fullName>
    </recommendedName>
</protein>
<evidence type="ECO:0000313" key="2">
    <source>
        <dbReference type="Proteomes" id="UP001524460"/>
    </source>
</evidence>
<proteinExistence type="predicted"/>
<comment type="caution">
    <text evidence="1">The sequence shown here is derived from an EMBL/GenBank/DDBJ whole genome shotgun (WGS) entry which is preliminary data.</text>
</comment>